<comment type="similarity">
    <text evidence="1">Belongs to the actin-binding proteins ADF family.</text>
</comment>
<dbReference type="SUPFAM" id="SSF55753">
    <property type="entry name" value="Actin depolymerizing proteins"/>
    <property type="match status" value="1"/>
</dbReference>
<dbReference type="InterPro" id="IPR029006">
    <property type="entry name" value="ADF-H/Gelsolin-like_dom_sf"/>
</dbReference>
<dbReference type="InterPro" id="IPR017904">
    <property type="entry name" value="ADF/Cofilin"/>
</dbReference>
<dbReference type="GO" id="GO:0030042">
    <property type="term" value="P:actin filament depolymerization"/>
    <property type="evidence" value="ECO:0007669"/>
    <property type="project" value="InterPro"/>
</dbReference>
<dbReference type="OrthoDB" id="10249245at2759"/>
<dbReference type="PROSITE" id="PS51263">
    <property type="entry name" value="ADF_H"/>
    <property type="match status" value="1"/>
</dbReference>
<dbReference type="FunFam" id="3.40.20.10:FF:000044">
    <property type="entry name" value="Cofilin/actin-depolymerizing factor homolog"/>
    <property type="match status" value="1"/>
</dbReference>
<dbReference type="Gene3D" id="3.40.20.10">
    <property type="entry name" value="Severin"/>
    <property type="match status" value="1"/>
</dbReference>
<organism evidence="3">
    <name type="scientific">Cyprideis torosa</name>
    <dbReference type="NCBI Taxonomy" id="163714"/>
    <lineage>
        <taxon>Eukaryota</taxon>
        <taxon>Metazoa</taxon>
        <taxon>Ecdysozoa</taxon>
        <taxon>Arthropoda</taxon>
        <taxon>Crustacea</taxon>
        <taxon>Oligostraca</taxon>
        <taxon>Ostracoda</taxon>
        <taxon>Podocopa</taxon>
        <taxon>Podocopida</taxon>
        <taxon>Cytherocopina</taxon>
        <taxon>Cytheroidea</taxon>
        <taxon>Cytherideidae</taxon>
        <taxon>Cyprideis</taxon>
    </lineage>
</organism>
<protein>
    <submittedName>
        <fullName evidence="3">Uncharacterized protein</fullName>
    </submittedName>
</protein>
<keyword evidence="2" id="KW-0009">Actin-binding</keyword>
<dbReference type="Pfam" id="PF00241">
    <property type="entry name" value="Cofilin_ADF"/>
    <property type="match status" value="1"/>
</dbReference>
<proteinExistence type="inferred from homology"/>
<dbReference type="InterPro" id="IPR002108">
    <property type="entry name" value="ADF-H"/>
</dbReference>
<evidence type="ECO:0000256" key="2">
    <source>
        <dbReference type="ARBA" id="ARBA00023203"/>
    </source>
</evidence>
<dbReference type="EMBL" id="OB660373">
    <property type="protein sequence ID" value="CAD7224455.1"/>
    <property type="molecule type" value="Genomic_DNA"/>
</dbReference>
<dbReference type="SMART" id="SM00102">
    <property type="entry name" value="ADF"/>
    <property type="match status" value="1"/>
</dbReference>
<sequence>MASGVTVSDNCKTVFDEIKKEKKHRYIIFLIKDDTQIDIEKIGDRAATYSNFLDDLRAAGAGECRYGVYDFEYTHQCQGTAEVSKKQKLFLMSWCPDTAKIKKKMLYSSSFDALKKSLVGVQKYIQATDLSEADEKAVEEKLRATDRN</sequence>
<evidence type="ECO:0000256" key="1">
    <source>
        <dbReference type="ARBA" id="ARBA00006844"/>
    </source>
</evidence>
<dbReference type="GO" id="GO:0015629">
    <property type="term" value="C:actin cytoskeleton"/>
    <property type="evidence" value="ECO:0007669"/>
    <property type="project" value="InterPro"/>
</dbReference>
<dbReference type="CDD" id="cd11286">
    <property type="entry name" value="ADF_cofilin_like"/>
    <property type="match status" value="1"/>
</dbReference>
<evidence type="ECO:0000313" key="3">
    <source>
        <dbReference type="EMBL" id="CAD7224455.1"/>
    </source>
</evidence>
<accession>A0A7R8W452</accession>
<name>A0A7R8W452_9CRUS</name>
<dbReference type="GO" id="GO:0003779">
    <property type="term" value="F:actin binding"/>
    <property type="evidence" value="ECO:0007669"/>
    <property type="project" value="UniProtKB-KW"/>
</dbReference>
<dbReference type="PANTHER" id="PTHR11913">
    <property type="entry name" value="COFILIN-RELATED"/>
    <property type="match status" value="1"/>
</dbReference>
<dbReference type="AlphaFoldDB" id="A0A7R8W452"/>
<reference evidence="3" key="1">
    <citation type="submission" date="2020-11" db="EMBL/GenBank/DDBJ databases">
        <authorList>
            <person name="Tran Van P."/>
        </authorList>
    </citation>
    <scope>NUCLEOTIDE SEQUENCE</scope>
</reference>
<gene>
    <name evidence="3" type="ORF">CTOB1V02_LOCUS2413</name>
</gene>